<evidence type="ECO:0008006" key="3">
    <source>
        <dbReference type="Google" id="ProtNLM"/>
    </source>
</evidence>
<protein>
    <recommendedName>
        <fullName evidence="3">WGR domain-containing protein</fullName>
    </recommendedName>
</protein>
<accession>A0ABU7LH40</accession>
<evidence type="ECO:0000313" key="2">
    <source>
        <dbReference type="Proteomes" id="UP001336020"/>
    </source>
</evidence>
<dbReference type="Proteomes" id="UP001336020">
    <property type="component" value="Unassembled WGS sequence"/>
</dbReference>
<sequence length="202" mass="22992">MAMIKTYRRDDDGVLHYREAWSEKSGVRTHMGAVGTKGRTRFHSTRSRTWPDKPTATEFLHDFTEESAADGYFPVPDDDHGWVVLQCWTFTADLSHPDDQRLFEQGQDALDEHLGWRGVGHYDGNDLGGKPPAGYDLHGTVMNLFCKVVDTGLGVKVVRSFARAFSLTPYHVIATREPGDDNDYVLAWSPRKRDKDFDLFRL</sequence>
<keyword evidence="2" id="KW-1185">Reference proteome</keyword>
<dbReference type="RefSeq" id="WP_330135408.1">
    <property type="nucleotide sequence ID" value="NZ_JAUTXY010000011.1"/>
</dbReference>
<gene>
    <name evidence="1" type="ORF">Q7514_22125</name>
</gene>
<dbReference type="EMBL" id="JAUTXY010000011">
    <property type="protein sequence ID" value="MEE2060222.1"/>
    <property type="molecule type" value="Genomic_DNA"/>
</dbReference>
<evidence type="ECO:0000313" key="1">
    <source>
        <dbReference type="EMBL" id="MEE2060222.1"/>
    </source>
</evidence>
<organism evidence="1 2">
    <name type="scientific">Rhodococcus artemisiae</name>
    <dbReference type="NCBI Taxonomy" id="714159"/>
    <lineage>
        <taxon>Bacteria</taxon>
        <taxon>Bacillati</taxon>
        <taxon>Actinomycetota</taxon>
        <taxon>Actinomycetes</taxon>
        <taxon>Mycobacteriales</taxon>
        <taxon>Nocardiaceae</taxon>
        <taxon>Rhodococcus</taxon>
    </lineage>
</organism>
<comment type="caution">
    <text evidence="1">The sequence shown here is derived from an EMBL/GenBank/DDBJ whole genome shotgun (WGS) entry which is preliminary data.</text>
</comment>
<name>A0ABU7LH40_9NOCA</name>
<proteinExistence type="predicted"/>
<reference evidence="1 2" key="1">
    <citation type="submission" date="2023-07" db="EMBL/GenBank/DDBJ databases">
        <authorList>
            <person name="Girao M."/>
            <person name="Carvalho M.F."/>
        </authorList>
    </citation>
    <scope>NUCLEOTIDE SEQUENCE [LARGE SCALE GENOMIC DNA]</scope>
    <source>
        <strain evidence="1 2">YIM65754</strain>
    </source>
</reference>